<sequence>MSSAARPLSEPQVLAHTKQRLFPAEGDSDSGGDSERNGPSYVVADTQFSKDEWLPGQPVDPAVRDCLAPFNRVQIGGGYPDLVGVRNLESDLLAVDRVGDEPPLIAIEAKGETSGGVDTQLGIVQAYDRLHEANAAYVAAPTTAITETDRTLARELNVGVLGVAAAGGVDALEVPRVVGNRTSSEATALRFQAGAQGVANKSFSLNHPKNYLGYPLAHYADGDTGDLLSKYEVVNAADASRQGAAFLGLIEDGAGVALTSLGQEVVRFGTARCGSVEAALAEFEDWYRSRKRFIEVAPAWGQLARRVVFEYPATELLVTELQTMHDDWQPEPSLVDFLEHLHALHPTFTVELFIRGDDDVRRRVLTEDGELRSEALADGNVFHSPTVFQLKAMLYHTGIVTERGAEPNRLDPLEDVWALREPV</sequence>
<accession>A0A6B0VRS0</accession>
<reference evidence="2 3" key="1">
    <citation type="submission" date="2020-01" db="EMBL/GenBank/DDBJ databases">
        <title>Natronorubrum sp. JWXQ-INN 674 isolated from Inner Mongolia Autonomous Region of China.</title>
        <authorList>
            <person name="Xue Q."/>
        </authorList>
    </citation>
    <scope>NUCLEOTIDE SEQUENCE [LARGE SCALE GENOMIC DNA]</scope>
    <source>
        <strain evidence="2 3">JWXQ-INN-674</strain>
    </source>
</reference>
<dbReference type="OrthoDB" id="226348at2157"/>
<dbReference type="RefSeq" id="WP_160067953.1">
    <property type="nucleotide sequence ID" value="NZ_WUYX01000071.1"/>
</dbReference>
<keyword evidence="3" id="KW-1185">Reference proteome</keyword>
<protein>
    <submittedName>
        <fullName evidence="2">Uncharacterized protein</fullName>
    </submittedName>
</protein>
<feature type="region of interest" description="Disordered" evidence="1">
    <location>
        <begin position="1"/>
        <end position="40"/>
    </location>
</feature>
<comment type="caution">
    <text evidence="2">The sequence shown here is derived from an EMBL/GenBank/DDBJ whole genome shotgun (WGS) entry which is preliminary data.</text>
</comment>
<evidence type="ECO:0000313" key="2">
    <source>
        <dbReference type="EMBL" id="MXV64551.1"/>
    </source>
</evidence>
<name>A0A6B0VRS0_9EURY</name>
<gene>
    <name evidence="2" type="ORF">GS429_21240</name>
</gene>
<dbReference type="EMBL" id="WUYX01000071">
    <property type="protein sequence ID" value="MXV64551.1"/>
    <property type="molecule type" value="Genomic_DNA"/>
</dbReference>
<evidence type="ECO:0000313" key="3">
    <source>
        <dbReference type="Proteomes" id="UP000434101"/>
    </source>
</evidence>
<dbReference type="AlphaFoldDB" id="A0A6B0VRS0"/>
<dbReference type="Proteomes" id="UP000434101">
    <property type="component" value="Unassembled WGS sequence"/>
</dbReference>
<evidence type="ECO:0000256" key="1">
    <source>
        <dbReference type="SAM" id="MobiDB-lite"/>
    </source>
</evidence>
<organism evidence="2 3">
    <name type="scientific">Natronorubrum halalkaliphilum</name>
    <dbReference type="NCBI Taxonomy" id="2691917"/>
    <lineage>
        <taxon>Archaea</taxon>
        <taxon>Methanobacteriati</taxon>
        <taxon>Methanobacteriota</taxon>
        <taxon>Stenosarchaea group</taxon>
        <taxon>Halobacteria</taxon>
        <taxon>Halobacteriales</taxon>
        <taxon>Natrialbaceae</taxon>
        <taxon>Natronorubrum</taxon>
    </lineage>
</organism>
<proteinExistence type="predicted"/>